<organism evidence="2 3">
    <name type="scientific">Streptomyces broussonetiae</name>
    <dbReference type="NCBI Taxonomy" id="2686304"/>
    <lineage>
        <taxon>Bacteria</taxon>
        <taxon>Bacillati</taxon>
        <taxon>Actinomycetota</taxon>
        <taxon>Actinomycetes</taxon>
        <taxon>Kitasatosporales</taxon>
        <taxon>Streptomycetaceae</taxon>
        <taxon>Streptomyces</taxon>
    </lineage>
</organism>
<feature type="compositionally biased region" description="Low complexity" evidence="1">
    <location>
        <begin position="92"/>
        <end position="108"/>
    </location>
</feature>
<evidence type="ECO:0000313" key="3">
    <source>
        <dbReference type="Proteomes" id="UP001585080"/>
    </source>
</evidence>
<protein>
    <recommendedName>
        <fullName evidence="4">Secreted protein</fullName>
    </recommendedName>
</protein>
<feature type="region of interest" description="Disordered" evidence="1">
    <location>
        <begin position="85"/>
        <end position="176"/>
    </location>
</feature>
<name>A0ABV5EG98_9ACTN</name>
<feature type="region of interest" description="Disordered" evidence="1">
    <location>
        <begin position="189"/>
        <end position="231"/>
    </location>
</feature>
<evidence type="ECO:0008006" key="4">
    <source>
        <dbReference type="Google" id="ProtNLM"/>
    </source>
</evidence>
<reference evidence="2 3" key="1">
    <citation type="submission" date="2024-01" db="EMBL/GenBank/DDBJ databases">
        <title>Genome mining of biosynthetic gene clusters to explore secondary metabolites of Streptomyces sp.</title>
        <authorList>
            <person name="Baig A."/>
            <person name="Ajitkumar Shintre N."/>
            <person name="Kumar H."/>
            <person name="Anbarasu A."/>
            <person name="Ramaiah S."/>
        </authorList>
    </citation>
    <scope>NUCLEOTIDE SEQUENCE [LARGE SCALE GENOMIC DNA]</scope>
    <source>
        <strain evidence="2 3">A57</strain>
    </source>
</reference>
<sequence>MICPAVLSRAAAVRVLRVALLVGGLFVLGVLWGEQAQAAEGTPVVAPKAAEAVGAAEVVKAVESVVSGAGSAAPEVELRSVTDVSPDAVSGLSELPEAPAVPELPELSELPEEPVRILPAIESESGPGSGSGSGAASGAKDGDNSSAPDAEADGARPVSAVTGQFHGPHARPVGPEAAVGAVGVPRGVEASHGRMTDGAAPAPPHRHAPAGEGDGALGNRSAADSGSSRHGDAYAVTVERRVPVRLLPGAAAVVVADGTRERYRDIPLFPG</sequence>
<evidence type="ECO:0000256" key="1">
    <source>
        <dbReference type="SAM" id="MobiDB-lite"/>
    </source>
</evidence>
<comment type="caution">
    <text evidence="2">The sequence shown here is derived from an EMBL/GenBank/DDBJ whole genome shotgun (WGS) entry which is preliminary data.</text>
</comment>
<feature type="compositionally biased region" description="Low complexity" evidence="1">
    <location>
        <begin position="136"/>
        <end position="147"/>
    </location>
</feature>
<dbReference type="RefSeq" id="WP_376734415.1">
    <property type="nucleotide sequence ID" value="NZ_JAYMRP010000024.1"/>
</dbReference>
<evidence type="ECO:0000313" key="2">
    <source>
        <dbReference type="EMBL" id="MFB8775832.1"/>
    </source>
</evidence>
<dbReference type="EMBL" id="JAYMRP010000024">
    <property type="protein sequence ID" value="MFB8775832.1"/>
    <property type="molecule type" value="Genomic_DNA"/>
</dbReference>
<gene>
    <name evidence="2" type="ORF">VSS16_24350</name>
</gene>
<proteinExistence type="predicted"/>
<accession>A0ABV5EG98</accession>
<dbReference type="Proteomes" id="UP001585080">
    <property type="component" value="Unassembled WGS sequence"/>
</dbReference>
<keyword evidence="3" id="KW-1185">Reference proteome</keyword>